<name>A0A150G3T5_GONPE</name>
<proteinExistence type="predicted"/>
<comment type="caution">
    <text evidence="2">The sequence shown here is derived from an EMBL/GenBank/DDBJ whole genome shotgun (WGS) entry which is preliminary data.</text>
</comment>
<feature type="region of interest" description="Disordered" evidence="1">
    <location>
        <begin position="573"/>
        <end position="593"/>
    </location>
</feature>
<accession>A0A150G3T5</accession>
<keyword evidence="3" id="KW-1185">Reference proteome</keyword>
<evidence type="ECO:0000256" key="1">
    <source>
        <dbReference type="SAM" id="MobiDB-lite"/>
    </source>
</evidence>
<feature type="compositionally biased region" description="Polar residues" evidence="1">
    <location>
        <begin position="578"/>
        <end position="593"/>
    </location>
</feature>
<dbReference type="AlphaFoldDB" id="A0A150G3T5"/>
<protein>
    <submittedName>
        <fullName evidence="2">Uncharacterized protein</fullName>
    </submittedName>
</protein>
<dbReference type="OrthoDB" id="510453at2759"/>
<sequence length="618" mass="62273">MAEGGTASPNTQGQQELQNRFAAVSERTIQLEMALKEKDTELMRLKQALAMRGEQSAAGPSAQAGNPLITEQELKQAYCSSVQALKDYLVQSNLASYDITGKNLPEKVTADIKTLVHTISKVCLQILKPETPYVLETISKDYASTSNTDWELDKSHWINVIAQLQLSNLQVLSILHARELHVAKMQVLLQERATMARQAAELTAAACSTGPGGMLVEEVSNMSVLIQHGYLYFARNALLLQRIVDMFKESLLREQKTVMELFLKVLYQVLSPVQAALFVVEAFPYHCDVLALSNVLALVFGKDGSNAGGMGNMANMGPTQTGMGGGESLEMMMGMGGGGMGGGGMGGGGMGQGGMGQGGMGGGGMGGGGMGGGPGSNNTLTPQDAMLLHQHFANGSSAGGAPDKLSLMQQQSGQQDMAGGGMGGNSLAGNGMGGGGMGSAGMGGNMGNGSMGSGAMGGAGMSGGPMGGGLGGGLGMGPGMGGGLGGGNPGGQQRLNPFGAMAEMQSMMGGTGSGPVGSLDVGGMRGGDGGPGGMSAAAVKQELQSLHAAAMARQAAGQMGGGGMNGELSAKGGGGLGMSNQPHNMSGNLSGISPSGGLMENGVGPSATATAHVFWNQY</sequence>
<dbReference type="STRING" id="33097.A0A150G3T5"/>
<evidence type="ECO:0000313" key="3">
    <source>
        <dbReference type="Proteomes" id="UP000075714"/>
    </source>
</evidence>
<reference evidence="3" key="1">
    <citation type="journal article" date="2016" name="Nat. Commun.">
        <title>The Gonium pectorale genome demonstrates co-option of cell cycle regulation during the evolution of multicellularity.</title>
        <authorList>
            <person name="Hanschen E.R."/>
            <person name="Marriage T.N."/>
            <person name="Ferris P.J."/>
            <person name="Hamaji T."/>
            <person name="Toyoda A."/>
            <person name="Fujiyama A."/>
            <person name="Neme R."/>
            <person name="Noguchi H."/>
            <person name="Minakuchi Y."/>
            <person name="Suzuki M."/>
            <person name="Kawai-Toyooka H."/>
            <person name="Smith D.R."/>
            <person name="Sparks H."/>
            <person name="Anderson J."/>
            <person name="Bakaric R."/>
            <person name="Luria V."/>
            <person name="Karger A."/>
            <person name="Kirschner M.W."/>
            <person name="Durand P.M."/>
            <person name="Michod R.E."/>
            <person name="Nozaki H."/>
            <person name="Olson B.J."/>
        </authorList>
    </citation>
    <scope>NUCLEOTIDE SEQUENCE [LARGE SCALE GENOMIC DNA]</scope>
    <source>
        <strain evidence="3">NIES-2863</strain>
    </source>
</reference>
<dbReference type="EMBL" id="LSYV01000068">
    <property type="protein sequence ID" value="KXZ44481.1"/>
    <property type="molecule type" value="Genomic_DNA"/>
</dbReference>
<dbReference type="Proteomes" id="UP000075714">
    <property type="component" value="Unassembled WGS sequence"/>
</dbReference>
<evidence type="ECO:0000313" key="2">
    <source>
        <dbReference type="EMBL" id="KXZ44481.1"/>
    </source>
</evidence>
<organism evidence="2 3">
    <name type="scientific">Gonium pectorale</name>
    <name type="common">Green alga</name>
    <dbReference type="NCBI Taxonomy" id="33097"/>
    <lineage>
        <taxon>Eukaryota</taxon>
        <taxon>Viridiplantae</taxon>
        <taxon>Chlorophyta</taxon>
        <taxon>core chlorophytes</taxon>
        <taxon>Chlorophyceae</taxon>
        <taxon>CS clade</taxon>
        <taxon>Chlamydomonadales</taxon>
        <taxon>Volvocaceae</taxon>
        <taxon>Gonium</taxon>
    </lineage>
</organism>
<gene>
    <name evidence="2" type="ORF">GPECTOR_67g321</name>
</gene>